<gene>
    <name evidence="20" type="primary">TLR6</name>
</gene>
<keyword evidence="13 16" id="KW-0675">Receptor</keyword>
<dbReference type="InterPro" id="IPR001611">
    <property type="entry name" value="Leu-rich_rpt"/>
</dbReference>
<dbReference type="FunFam" id="3.40.50.10140:FF:000001">
    <property type="entry name" value="Toll-like receptor 2"/>
    <property type="match status" value="1"/>
</dbReference>
<keyword evidence="5" id="KW-0433">Leucine-rich repeat</keyword>
<dbReference type="InterPro" id="IPR032675">
    <property type="entry name" value="LRR_dom_sf"/>
</dbReference>
<evidence type="ECO:0000256" key="17">
    <source>
        <dbReference type="PIRSR" id="PIRSR037595-2"/>
    </source>
</evidence>
<dbReference type="SMART" id="SM00369">
    <property type="entry name" value="LRR_TYP"/>
    <property type="match status" value="6"/>
</dbReference>
<evidence type="ECO:0000256" key="8">
    <source>
        <dbReference type="ARBA" id="ARBA00022737"/>
    </source>
</evidence>
<accession>A0A250YL86</accession>
<evidence type="ECO:0000256" key="5">
    <source>
        <dbReference type="ARBA" id="ARBA00022614"/>
    </source>
</evidence>
<dbReference type="Pfam" id="PF01582">
    <property type="entry name" value="TIR"/>
    <property type="match status" value="1"/>
</dbReference>
<dbReference type="GO" id="GO:0001819">
    <property type="term" value="P:positive regulation of cytokine production"/>
    <property type="evidence" value="ECO:0007669"/>
    <property type="project" value="UniProtKB-ARBA"/>
</dbReference>
<dbReference type="GO" id="GO:0045087">
    <property type="term" value="P:innate immune response"/>
    <property type="evidence" value="ECO:0007669"/>
    <property type="project" value="UniProtKB-UniRule"/>
</dbReference>
<protein>
    <recommendedName>
        <fullName evidence="18">Toll-like receptor</fullName>
    </recommendedName>
</protein>
<evidence type="ECO:0000256" key="3">
    <source>
        <dbReference type="ARBA" id="ARBA00009634"/>
    </source>
</evidence>
<keyword evidence="15 16" id="KW-0395">Inflammatory response</keyword>
<feature type="transmembrane region" description="Helical" evidence="18">
    <location>
        <begin position="12"/>
        <end position="29"/>
    </location>
</feature>
<evidence type="ECO:0000256" key="9">
    <source>
        <dbReference type="ARBA" id="ARBA00022859"/>
    </source>
</evidence>
<evidence type="ECO:0000256" key="15">
    <source>
        <dbReference type="ARBA" id="ARBA00023198"/>
    </source>
</evidence>
<comment type="similarity">
    <text evidence="3 16 18">Belongs to the Toll-like receptor family.</text>
</comment>
<dbReference type="InterPro" id="IPR000157">
    <property type="entry name" value="TIR_dom"/>
</dbReference>
<dbReference type="GO" id="GO:0032680">
    <property type="term" value="P:regulation of tumor necrosis factor production"/>
    <property type="evidence" value="ECO:0007669"/>
    <property type="project" value="UniProtKB-ARBA"/>
</dbReference>
<evidence type="ECO:0000256" key="7">
    <source>
        <dbReference type="ARBA" id="ARBA00022729"/>
    </source>
</evidence>
<evidence type="ECO:0000256" key="6">
    <source>
        <dbReference type="ARBA" id="ARBA00022692"/>
    </source>
</evidence>
<dbReference type="InterPro" id="IPR000483">
    <property type="entry name" value="Cys-rich_flank_reg_C"/>
</dbReference>
<dbReference type="EMBL" id="GFFW01000383">
    <property type="protein sequence ID" value="JAV44405.1"/>
    <property type="molecule type" value="Transcribed_RNA"/>
</dbReference>
<keyword evidence="14" id="KW-0325">Glycoprotein</keyword>
<dbReference type="GO" id="GO:0071726">
    <property type="term" value="P:cellular response to diacyl bacterial lipopeptide"/>
    <property type="evidence" value="ECO:0007669"/>
    <property type="project" value="TreeGrafter"/>
</dbReference>
<dbReference type="Pfam" id="PF13855">
    <property type="entry name" value="LRR_8"/>
    <property type="match status" value="1"/>
</dbReference>
<dbReference type="GO" id="GO:0071723">
    <property type="term" value="F:lipopeptide binding"/>
    <property type="evidence" value="ECO:0007669"/>
    <property type="project" value="TreeGrafter"/>
</dbReference>
<dbReference type="GO" id="GO:0045121">
    <property type="term" value="C:membrane raft"/>
    <property type="evidence" value="ECO:0007669"/>
    <property type="project" value="UniProtKB-SubCell"/>
</dbReference>
<organism evidence="20">
    <name type="scientific">Castor canadensis</name>
    <name type="common">American beaver</name>
    <dbReference type="NCBI Taxonomy" id="51338"/>
    <lineage>
        <taxon>Eukaryota</taxon>
        <taxon>Metazoa</taxon>
        <taxon>Chordata</taxon>
        <taxon>Craniata</taxon>
        <taxon>Vertebrata</taxon>
        <taxon>Euteleostomi</taxon>
        <taxon>Mammalia</taxon>
        <taxon>Eutheria</taxon>
        <taxon>Euarchontoglires</taxon>
        <taxon>Glires</taxon>
        <taxon>Rodentia</taxon>
        <taxon>Castorimorpha</taxon>
        <taxon>Castoridae</taxon>
        <taxon>Castor</taxon>
    </lineage>
</organism>
<keyword evidence="4 16" id="KW-0399">Innate immunity</keyword>
<evidence type="ECO:0000313" key="20">
    <source>
        <dbReference type="EMBL" id="JAV44405.1"/>
    </source>
</evidence>
<dbReference type="InterPro" id="IPR017241">
    <property type="entry name" value="Toll-like_receptor"/>
</dbReference>
<dbReference type="Pfam" id="PF12799">
    <property type="entry name" value="LRR_4"/>
    <property type="match status" value="1"/>
</dbReference>
<dbReference type="SUPFAM" id="SSF52058">
    <property type="entry name" value="L domain-like"/>
    <property type="match status" value="2"/>
</dbReference>
<dbReference type="SMART" id="SM00082">
    <property type="entry name" value="LRRCT"/>
    <property type="match status" value="1"/>
</dbReference>
<keyword evidence="7" id="KW-0732">Signal</keyword>
<dbReference type="InterPro" id="IPR003591">
    <property type="entry name" value="Leu-rich_rpt_typical-subtyp"/>
</dbReference>
<evidence type="ECO:0000256" key="14">
    <source>
        <dbReference type="ARBA" id="ARBA00023180"/>
    </source>
</evidence>
<keyword evidence="6 18" id="KW-0812">Transmembrane</keyword>
<dbReference type="SMART" id="SM00255">
    <property type="entry name" value="TIR"/>
    <property type="match status" value="1"/>
</dbReference>
<dbReference type="PROSITE" id="PS50104">
    <property type="entry name" value="TIR"/>
    <property type="match status" value="1"/>
</dbReference>
<dbReference type="GO" id="GO:0004888">
    <property type="term" value="F:transmembrane signaling receptor activity"/>
    <property type="evidence" value="ECO:0007669"/>
    <property type="project" value="InterPro"/>
</dbReference>
<evidence type="ECO:0000256" key="12">
    <source>
        <dbReference type="ARBA" id="ARBA00023136"/>
    </source>
</evidence>
<evidence type="ECO:0000256" key="2">
    <source>
        <dbReference type="ARBA" id="ARBA00004596"/>
    </source>
</evidence>
<evidence type="ECO:0000256" key="16">
    <source>
        <dbReference type="PIRNR" id="PIRNR037595"/>
    </source>
</evidence>
<dbReference type="Gene3D" id="3.40.50.10140">
    <property type="entry name" value="Toll/interleukin-1 receptor homology (TIR) domain"/>
    <property type="match status" value="1"/>
</dbReference>
<evidence type="ECO:0000256" key="11">
    <source>
        <dbReference type="ARBA" id="ARBA00023027"/>
    </source>
</evidence>
<name>A0A250YL86_CASCN</name>
<proteinExistence type="inferred from homology"/>
<dbReference type="InterPro" id="IPR035897">
    <property type="entry name" value="Toll_tir_struct_dom_sf"/>
</dbReference>
<keyword evidence="9 16" id="KW-0391">Immunity</keyword>
<keyword evidence="10 18" id="KW-1133">Transmembrane helix</keyword>
<dbReference type="AlphaFoldDB" id="A0A250YL86"/>
<dbReference type="GO" id="GO:0035663">
    <property type="term" value="F:Toll-like receptor 2 binding"/>
    <property type="evidence" value="ECO:0007669"/>
    <property type="project" value="TreeGrafter"/>
</dbReference>
<dbReference type="InterPro" id="IPR025875">
    <property type="entry name" value="Leu-rich_rpt_4"/>
</dbReference>
<dbReference type="GO" id="GO:0006954">
    <property type="term" value="P:inflammatory response"/>
    <property type="evidence" value="ECO:0007669"/>
    <property type="project" value="UniProtKB-UniRule"/>
</dbReference>
<feature type="disulfide bond" evidence="17">
    <location>
        <begin position="424"/>
        <end position="447"/>
    </location>
</feature>
<dbReference type="PIRSF" id="PIRSF037595">
    <property type="entry name" value="Toll-like_receptor"/>
    <property type="match status" value="1"/>
</dbReference>
<dbReference type="GO" id="GO:0035355">
    <property type="term" value="C:Toll-like receptor 2-Toll-like receptor 6 protein complex"/>
    <property type="evidence" value="ECO:0007669"/>
    <property type="project" value="TreeGrafter"/>
</dbReference>
<dbReference type="Pfam" id="PF01463">
    <property type="entry name" value="LRRCT"/>
    <property type="match status" value="1"/>
</dbReference>
<dbReference type="GO" id="GO:0002224">
    <property type="term" value="P:toll-like receptor signaling pathway"/>
    <property type="evidence" value="ECO:0007669"/>
    <property type="project" value="InterPro"/>
</dbReference>
<evidence type="ECO:0000256" key="1">
    <source>
        <dbReference type="ARBA" id="ARBA00004285"/>
    </source>
</evidence>
<reference evidence="20" key="1">
    <citation type="journal article" date="2017" name="G3 (Bethesda)">
        <title>De Novo Genome and Transcriptome Assembly of the Canadian Beaver (Castor canadensis).</title>
        <authorList>
            <person name="Lok S."/>
            <person name="Paton T.A."/>
            <person name="Wang Z."/>
            <person name="Kaur G."/>
            <person name="Walker S."/>
            <person name="Yuen R.K."/>
            <person name="Sung W.W."/>
            <person name="Whitney J."/>
            <person name="Buchanan J.A."/>
            <person name="Trost B."/>
            <person name="Singh N."/>
            <person name="Apresto B."/>
            <person name="Chen N."/>
            <person name="Coole M."/>
            <person name="Dawson T.J."/>
            <person name="Ho K.Y."/>
            <person name="Hu Z."/>
            <person name="Pullenayegum S."/>
            <person name="Samler K."/>
            <person name="Shipstone A."/>
            <person name="Tsoi F."/>
            <person name="Wang T."/>
            <person name="Pereira S.L."/>
            <person name="Rostami P."/>
            <person name="Ryan C.A."/>
            <person name="Tong A.H."/>
            <person name="Ng K."/>
            <person name="Sundaravadanam Y."/>
            <person name="Simpson J.T."/>
            <person name="Lim B.K."/>
            <person name="Engstrom M.D."/>
            <person name="Dutton C.J."/>
            <person name="Kerr K.C."/>
            <person name="Franke M."/>
            <person name="Rapley W."/>
            <person name="Wintle R.F."/>
            <person name="Scherer S.W."/>
        </authorList>
    </citation>
    <scope>NUCLEOTIDE SEQUENCE</scope>
    <source>
        <strain evidence="20">Ward</strain>
        <tissue evidence="20">Leukocyte</tissue>
    </source>
</reference>
<dbReference type="FunFam" id="3.80.10.10:FF:000046">
    <property type="entry name" value="Toll-like receptor 2"/>
    <property type="match status" value="1"/>
</dbReference>
<sequence>MTRDKEPIIRHFRFVCIVTLIIGTIIQFSDESTFVVDMSKRHLTHVPRDLPPATKVLDLSENCISDLQISDISFLLGLEVLRLSHNRIQTLDFNVFKFNQHLEYLDLSHNQLQNISCYSVVSLQHLDLSFNDFSTLPVCMEFGNLTQLSFLGLSATKFHQLDLLPTAHLHLNHILLDLGGYYVKEDEAESLQILNTKILHLVFRPNSLFSVKVNISVNTFGCLQLTNIKLNDKNCQVLITFLLELTKGPNLLNLTLNHMETTWKCLVRVFQFLWPKPVEYLNIYNLTIVENIDEEGFTYSKTALKALNIEHVTNQVFIFSQTALYTVFSEMNIVMLTISDTPFIHMLCPQAPSTFKFLNFTQNVFTDSVFQNCSTLVRLETLILQKNGLKKLYKVGLMTEHMPSLKTLDVSWNSLDSPRHEEDCTWAESIVVLNLSSNVLTDSVFRCLPPKVKVLDLHNNRIQSIPKQITKLESLQELNVAFNALGDLPECGTFSSLSVLIIDRNSISHPSADFFQSCHKIRSIKAGDNPFQCTCELREFVRRIGQVSSEVVEGWPGSYKCEYPESYKGTPLKDFHMSPLSCNTALLIVTIGATMLALTAIVTFLCIYFDLPWYLRMVCQWTQTRHRARNVPLEKLQGSLQYHAFISYSEHDSAWVKSELVPCLEKENIRICLHERNFVPGKSIVENIINCIEKSYKSIFVLSPNFVQSEWCHYELYFAHHNLFHEGSNNLILILLEPIPQNSIPSKYHKLKALMTQRTYLEWPTEKNKRGLFWANIRAAFNMKLILDVENNDMKS</sequence>
<evidence type="ECO:0000259" key="19">
    <source>
        <dbReference type="PROSITE" id="PS50104"/>
    </source>
</evidence>
<feature type="transmembrane region" description="Helical" evidence="18">
    <location>
        <begin position="585"/>
        <end position="609"/>
    </location>
</feature>
<keyword evidence="11" id="KW-0520">NAD</keyword>
<dbReference type="Pfam" id="PF13516">
    <property type="entry name" value="LRR_6"/>
    <property type="match status" value="1"/>
</dbReference>
<comment type="subcellular location">
    <subcellularLocation>
        <location evidence="2">Cytoplasmic vesicle</location>
        <location evidence="2">Phagosome membrane</location>
        <topology evidence="2">Single-pass type I membrane protein</topology>
    </subcellularLocation>
    <subcellularLocation>
        <location evidence="1">Membrane raft</location>
    </subcellularLocation>
    <subcellularLocation>
        <location evidence="18">Membrane</location>
        <topology evidence="18">Single-pass type I membrane protein</topology>
    </subcellularLocation>
</comment>
<dbReference type="SUPFAM" id="SSF52200">
    <property type="entry name" value="Toll/Interleukin receptor TIR domain"/>
    <property type="match status" value="1"/>
</dbReference>
<dbReference type="PANTHER" id="PTHR24365:SF422">
    <property type="entry name" value="TOLL-LIKE RECEPTOR 6"/>
    <property type="match status" value="1"/>
</dbReference>
<evidence type="ECO:0000256" key="18">
    <source>
        <dbReference type="RuleBase" id="RU363040"/>
    </source>
</evidence>
<feature type="domain" description="TIR" evidence="19">
    <location>
        <begin position="640"/>
        <end position="781"/>
    </location>
</feature>
<dbReference type="PANTHER" id="PTHR24365">
    <property type="entry name" value="TOLL-LIKE RECEPTOR"/>
    <property type="match status" value="1"/>
</dbReference>
<dbReference type="PRINTS" id="PR01537">
    <property type="entry name" value="INTRLKN1R1F"/>
</dbReference>
<comment type="caution">
    <text evidence="18">Lacks conserved residue(s) required for the propagation of feature annotation.</text>
</comment>
<keyword evidence="17" id="KW-1015">Disulfide bond</keyword>
<dbReference type="Gene3D" id="3.80.10.10">
    <property type="entry name" value="Ribonuclease Inhibitor"/>
    <property type="match status" value="1"/>
</dbReference>
<evidence type="ECO:0000256" key="13">
    <source>
        <dbReference type="ARBA" id="ARBA00023170"/>
    </source>
</evidence>
<dbReference type="PRINTS" id="PR00019">
    <property type="entry name" value="LEURICHRPT"/>
</dbReference>
<keyword evidence="12 18" id="KW-0472">Membrane</keyword>
<evidence type="ECO:0000256" key="4">
    <source>
        <dbReference type="ARBA" id="ARBA00022588"/>
    </source>
</evidence>
<evidence type="ECO:0000256" key="10">
    <source>
        <dbReference type="ARBA" id="ARBA00022989"/>
    </source>
</evidence>
<dbReference type="SMART" id="SM00364">
    <property type="entry name" value="LRR_BAC"/>
    <property type="match status" value="4"/>
</dbReference>
<dbReference type="GO" id="GO:0030670">
    <property type="term" value="C:phagocytic vesicle membrane"/>
    <property type="evidence" value="ECO:0007669"/>
    <property type="project" value="UniProtKB-SubCell"/>
</dbReference>
<dbReference type="PROSITE" id="PS51450">
    <property type="entry name" value="LRR"/>
    <property type="match status" value="2"/>
</dbReference>
<keyword evidence="8" id="KW-0677">Repeat</keyword>